<dbReference type="InterPro" id="IPR001969">
    <property type="entry name" value="Aspartic_peptidase_AS"/>
</dbReference>
<dbReference type="PANTHER" id="PTHR37984:SF5">
    <property type="entry name" value="PROTEIN NYNRIN-LIKE"/>
    <property type="match status" value="1"/>
</dbReference>
<dbReference type="CDD" id="cd09274">
    <property type="entry name" value="RNase_HI_RT_Ty3"/>
    <property type="match status" value="1"/>
</dbReference>
<dbReference type="GO" id="GO:0015074">
    <property type="term" value="P:DNA integration"/>
    <property type="evidence" value="ECO:0007669"/>
    <property type="project" value="UniProtKB-KW"/>
</dbReference>
<accession>A0A4Y2PWX5</accession>
<dbReference type="InterPro" id="IPR021109">
    <property type="entry name" value="Peptidase_aspartic_dom_sf"/>
</dbReference>
<dbReference type="OrthoDB" id="6427353at2759"/>
<dbReference type="GO" id="GO:0003723">
    <property type="term" value="F:RNA binding"/>
    <property type="evidence" value="ECO:0007669"/>
    <property type="project" value="UniProtKB-KW"/>
</dbReference>
<evidence type="ECO:0000259" key="13">
    <source>
        <dbReference type="PROSITE" id="PS50994"/>
    </source>
</evidence>
<dbReference type="SUPFAM" id="SSF50630">
    <property type="entry name" value="Acid proteases"/>
    <property type="match status" value="1"/>
</dbReference>
<feature type="domain" description="Integrase catalytic" evidence="13">
    <location>
        <begin position="1274"/>
        <end position="1432"/>
    </location>
</feature>
<keyword evidence="10" id="KW-0695">RNA-directed DNA polymerase</keyword>
<keyword evidence="3" id="KW-0548">Nucleotidyltransferase</keyword>
<dbReference type="EC" id="2.7.7.49" evidence="1"/>
<dbReference type="Pfam" id="PF00665">
    <property type="entry name" value="rve"/>
    <property type="match status" value="1"/>
</dbReference>
<dbReference type="InterPro" id="IPR054465">
    <property type="entry name" value="Integrase_p58-like_C"/>
</dbReference>
<evidence type="ECO:0000256" key="8">
    <source>
        <dbReference type="ARBA" id="ARBA00022884"/>
    </source>
</evidence>
<dbReference type="Gene3D" id="2.40.70.10">
    <property type="entry name" value="Acid Proteases"/>
    <property type="match status" value="1"/>
</dbReference>
<dbReference type="InterPro" id="IPR001584">
    <property type="entry name" value="Integrase_cat-core"/>
</dbReference>
<dbReference type="InterPro" id="IPR043502">
    <property type="entry name" value="DNA/RNA_pol_sf"/>
</dbReference>
<dbReference type="CDD" id="cd01647">
    <property type="entry name" value="RT_LTR"/>
    <property type="match status" value="1"/>
</dbReference>
<dbReference type="GO" id="GO:0042575">
    <property type="term" value="C:DNA polymerase complex"/>
    <property type="evidence" value="ECO:0007669"/>
    <property type="project" value="UniProtKB-ARBA"/>
</dbReference>
<dbReference type="InterPro" id="IPR000477">
    <property type="entry name" value="RT_dom"/>
</dbReference>
<dbReference type="Gene3D" id="1.10.340.70">
    <property type="match status" value="1"/>
</dbReference>
<evidence type="ECO:0000256" key="3">
    <source>
        <dbReference type="ARBA" id="ARBA00022695"/>
    </source>
</evidence>
<dbReference type="FunFam" id="3.10.20.370:FF:000001">
    <property type="entry name" value="Retrovirus-related Pol polyprotein from transposon 17.6-like protein"/>
    <property type="match status" value="1"/>
</dbReference>
<evidence type="ECO:0000256" key="11">
    <source>
        <dbReference type="ARBA" id="ARBA00023268"/>
    </source>
</evidence>
<sequence length="1718" mass="195822">MAPPESNDIENEVVNDLALSKNQGDGSTPQQQINALPKLNVLSNASMMQMVPNLSGKNVIDFFRTLEYTGKLSGWNDEQLFIITNIKLEGNARKYFESSLQSPDINYKKLKECMLSHFTDSQSFSTDFAKFSSAKQYDMESVKDYSVRMEGLAHKSFVAHCANSEEKISDSFKEKLLLSQFISGLRQKIKAPVMIENPSTFSEAVEFATRVEKSQELLTPNVNVVEEYAQNNDFEKMLKTTTETYAKSLELVTQQLQALTSRLDILQNGTEQQRNFRPQVIICSYCSRPGHIAPNCYQKSRDRQGQINQNMRSDFNLRRQNQYHYGRQNQPIRQNQASVVGEARVDPLSFTEAHTDPKTCTEFSSCNLPIISVDIDKIKCNALIDTGATMNLLSIDMVQLLKHYKMLQTPPIELKTLSGTTVISNQVLECEIVLGNKTYKTQFVISNSCLSPAFEVILGFNFLNYFNFVIDCGENTIKNNDVCIKWNFERAYPYGFEYNIQHEMKPDNSLNENSNVLKDQNVKCKQTGKPPLGRVFTKTLIPPNSQKYVDIKIDDVNNNFVIGNIILLEKNPNLSTSSIMIARAVSTLKENNMCLALVLNLEDKPLTLNKGMIIVQALPIHEVSNIESVNTLSDSKNSKKIDWDKTLNFDHLSKEQKSKVINLLNKYDSVFAQDISELGQCGIVQHEIHLTDPVPTRQKPYRVPYQLKAEMKRQINTLLDAGIIQPSKSAYAAPVLLVKKSDDSYRLVADLRKLNSKTIPDNFPLPNLNEMIDMLTGAKYFTTMDLTSGFHQMLLHPNSTHLTGITTEFGLFEYKRLPFGLRNASSSFQRLMSLVLNGLSDLQIGCYIDDIIIASNDFDQHLARLELVFQRLITANLKVKPSKCAFLQFEISFLGHTVKEGKVLPDSKNLKSIKDSLPPNSKKKVRSFLGLTGFYRKFIPNYFKIALPLTNLTKDKVPFVWGEEEQKAFELLKNYLITEPCLHLPDFSRPFSIFTDASKYSLGCVLVQEDASTGFHHPIAFASRKLGPSEISYATVEKECLALVFAITHFKNYLYGAHFNVFSDQQCLSRVKTLKDPTSRIARWFLTLQQYDYTIIYKPGRLNFMADYLSRATYPTDKQSDNTNSEEIHSVNAQFNVFNFTSIHELIEKQNKDPYCQNIKSKLNSNFVFSPKSPQFFIKDNLLLCKNNNMSGRHKLNTKLVVPQSLVPQILHLCHDIDAVAHPGLSRTMRRIQKNYFWRGQFRQVKNYIASCHECIQRRGYVKHIKAPIQRIPTADFPFQKCAFDAVGPLVTSNHGNKWIIVISDYFTRYAEAYPVKNIQSSTVAHVLMDFISRHGLMQVLYSDRGSNFISEAMNEIYKKLGIQKLTTLAYSPQSNGLVERLNKTLIDSLSHLVSVTQEDWCEHVPLALMAYRNAFHRSIKETPAFLNHGRDIVMPYDLIFSEKERSYSDTPSYAHQLVNRLQTSFAIVKENLEKAADDIEKLNNSKPKCKQILVGDLVYLHTPKIKIHTSKKFAKLNEGPFRVVRQFSPVNFLIQHVNNPTNKQNVHVNRLIKVEKREIFPTVQSESSLADEGNEVLNINDDKENGNNDAVSNEEDILKLYPCYTLPYKDWMDDHQNVLSNTVQSDQLSIQNVLLSANPPENFEREETNTPICNLTQNQPHDHTNVIQPLINLPLSPVFDEDITPVIIKNPTVSKQVPITRTYGLRPRNALGFVKYN</sequence>
<dbReference type="GO" id="GO:0004190">
    <property type="term" value="F:aspartic-type endopeptidase activity"/>
    <property type="evidence" value="ECO:0007669"/>
    <property type="project" value="InterPro"/>
</dbReference>
<dbReference type="FunFam" id="3.30.420.10:FF:000032">
    <property type="entry name" value="Retrovirus-related Pol polyprotein from transposon 297-like Protein"/>
    <property type="match status" value="1"/>
</dbReference>
<organism evidence="14 15">
    <name type="scientific">Araneus ventricosus</name>
    <name type="common">Orbweaver spider</name>
    <name type="synonym">Epeira ventricosa</name>
    <dbReference type="NCBI Taxonomy" id="182803"/>
    <lineage>
        <taxon>Eukaryota</taxon>
        <taxon>Metazoa</taxon>
        <taxon>Ecdysozoa</taxon>
        <taxon>Arthropoda</taxon>
        <taxon>Chelicerata</taxon>
        <taxon>Arachnida</taxon>
        <taxon>Araneae</taxon>
        <taxon>Araneomorphae</taxon>
        <taxon>Entelegynae</taxon>
        <taxon>Araneoidea</taxon>
        <taxon>Araneidae</taxon>
        <taxon>Araneus</taxon>
    </lineage>
</organism>
<dbReference type="InterPro" id="IPR012337">
    <property type="entry name" value="RNaseH-like_sf"/>
</dbReference>
<name>A0A4Y2PWX5_ARAVE</name>
<keyword evidence="11" id="KW-0511">Multifunctional enzyme</keyword>
<dbReference type="PANTHER" id="PTHR37984">
    <property type="entry name" value="PROTEIN CBG26694"/>
    <property type="match status" value="1"/>
</dbReference>
<keyword evidence="6" id="KW-0378">Hydrolase</keyword>
<dbReference type="Gene3D" id="3.30.420.10">
    <property type="entry name" value="Ribonuclease H-like superfamily/Ribonuclease H"/>
    <property type="match status" value="1"/>
</dbReference>
<dbReference type="EMBL" id="BGPR01012329">
    <property type="protein sequence ID" value="GBN55602.1"/>
    <property type="molecule type" value="Genomic_DNA"/>
</dbReference>
<feature type="domain" description="Reverse transcriptase" evidence="12">
    <location>
        <begin position="719"/>
        <end position="898"/>
    </location>
</feature>
<keyword evidence="4" id="KW-0540">Nuclease</keyword>
<dbReference type="FunFam" id="3.30.70.270:FF:000020">
    <property type="entry name" value="Transposon Tf2-6 polyprotein-like Protein"/>
    <property type="match status" value="1"/>
</dbReference>
<keyword evidence="5" id="KW-0255">Endonuclease</keyword>
<dbReference type="Pfam" id="PF00078">
    <property type="entry name" value="RVT_1"/>
    <property type="match status" value="1"/>
</dbReference>
<dbReference type="Gene3D" id="3.30.70.270">
    <property type="match status" value="2"/>
</dbReference>
<dbReference type="InterPro" id="IPR043128">
    <property type="entry name" value="Rev_trsase/Diguanyl_cyclase"/>
</dbReference>
<evidence type="ECO:0000256" key="9">
    <source>
        <dbReference type="ARBA" id="ARBA00022908"/>
    </source>
</evidence>
<evidence type="ECO:0000256" key="6">
    <source>
        <dbReference type="ARBA" id="ARBA00022801"/>
    </source>
</evidence>
<dbReference type="GO" id="GO:0006508">
    <property type="term" value="P:proteolysis"/>
    <property type="evidence" value="ECO:0007669"/>
    <property type="project" value="InterPro"/>
</dbReference>
<evidence type="ECO:0000256" key="7">
    <source>
        <dbReference type="ARBA" id="ARBA00022842"/>
    </source>
</evidence>
<dbReference type="Pfam" id="PF17921">
    <property type="entry name" value="Integrase_H2C2"/>
    <property type="match status" value="1"/>
</dbReference>
<evidence type="ECO:0000256" key="5">
    <source>
        <dbReference type="ARBA" id="ARBA00022759"/>
    </source>
</evidence>
<dbReference type="CDD" id="cd00303">
    <property type="entry name" value="retropepsin_like"/>
    <property type="match status" value="1"/>
</dbReference>
<keyword evidence="9" id="KW-0229">DNA integration</keyword>
<dbReference type="Gene3D" id="3.10.10.10">
    <property type="entry name" value="HIV Type 1 Reverse Transcriptase, subunit A, domain 1"/>
    <property type="match status" value="1"/>
</dbReference>
<keyword evidence="2" id="KW-0808">Transferase</keyword>
<dbReference type="Pfam" id="PF17919">
    <property type="entry name" value="RT_RNaseH_2"/>
    <property type="match status" value="1"/>
</dbReference>
<dbReference type="PROSITE" id="PS00141">
    <property type="entry name" value="ASP_PROTEASE"/>
    <property type="match status" value="1"/>
</dbReference>
<keyword evidence="15" id="KW-1185">Reference proteome</keyword>
<dbReference type="SUPFAM" id="SSF56672">
    <property type="entry name" value="DNA/RNA polymerases"/>
    <property type="match status" value="1"/>
</dbReference>
<dbReference type="SUPFAM" id="SSF53098">
    <property type="entry name" value="Ribonuclease H-like"/>
    <property type="match status" value="1"/>
</dbReference>
<keyword evidence="7" id="KW-0460">Magnesium</keyword>
<keyword evidence="8" id="KW-0694">RNA-binding</keyword>
<dbReference type="InterPro" id="IPR041588">
    <property type="entry name" value="Integrase_H2C2"/>
</dbReference>
<proteinExistence type="predicted"/>
<evidence type="ECO:0000259" key="12">
    <source>
        <dbReference type="PROSITE" id="PS50878"/>
    </source>
</evidence>
<dbReference type="GO" id="GO:0003964">
    <property type="term" value="F:RNA-directed DNA polymerase activity"/>
    <property type="evidence" value="ECO:0007669"/>
    <property type="project" value="UniProtKB-KW"/>
</dbReference>
<gene>
    <name evidence="14" type="primary">pol_4191</name>
    <name evidence="14" type="ORF">AVEN_108998_1</name>
</gene>
<reference evidence="14 15" key="1">
    <citation type="journal article" date="2019" name="Sci. Rep.">
        <title>Orb-weaving spider Araneus ventricosus genome elucidates the spidroin gene catalogue.</title>
        <authorList>
            <person name="Kono N."/>
            <person name="Nakamura H."/>
            <person name="Ohtoshi R."/>
            <person name="Moran D.A.P."/>
            <person name="Shinohara A."/>
            <person name="Yoshida Y."/>
            <person name="Fujiwara M."/>
            <person name="Mori M."/>
            <person name="Tomita M."/>
            <person name="Arakawa K."/>
        </authorList>
    </citation>
    <scope>NUCLEOTIDE SEQUENCE [LARGE SCALE GENOMIC DNA]</scope>
</reference>
<dbReference type="Pfam" id="PF13975">
    <property type="entry name" value="gag-asp_proteas"/>
    <property type="match status" value="1"/>
</dbReference>
<evidence type="ECO:0000256" key="10">
    <source>
        <dbReference type="ARBA" id="ARBA00022918"/>
    </source>
</evidence>
<dbReference type="Proteomes" id="UP000499080">
    <property type="component" value="Unassembled WGS sequence"/>
</dbReference>
<dbReference type="InterPro" id="IPR041577">
    <property type="entry name" value="RT_RNaseH_2"/>
</dbReference>
<dbReference type="GO" id="GO:0004519">
    <property type="term" value="F:endonuclease activity"/>
    <property type="evidence" value="ECO:0007669"/>
    <property type="project" value="UniProtKB-KW"/>
</dbReference>
<evidence type="ECO:0000256" key="1">
    <source>
        <dbReference type="ARBA" id="ARBA00012493"/>
    </source>
</evidence>
<dbReference type="FunFam" id="1.10.340.70:FF:000001">
    <property type="entry name" value="Retrovirus-related Pol polyprotein from transposon gypsy-like Protein"/>
    <property type="match status" value="1"/>
</dbReference>
<dbReference type="InterPro" id="IPR050951">
    <property type="entry name" value="Retrovirus_Pol_polyprotein"/>
</dbReference>
<dbReference type="Pfam" id="PF22938">
    <property type="entry name" value="Integrase_p58_C"/>
    <property type="match status" value="1"/>
</dbReference>
<dbReference type="PROSITE" id="PS50878">
    <property type="entry name" value="RT_POL"/>
    <property type="match status" value="1"/>
</dbReference>
<dbReference type="InterPro" id="IPR036397">
    <property type="entry name" value="RNaseH_sf"/>
</dbReference>
<dbReference type="PROSITE" id="PS50994">
    <property type="entry name" value="INTEGRASE"/>
    <property type="match status" value="1"/>
</dbReference>
<evidence type="ECO:0000256" key="2">
    <source>
        <dbReference type="ARBA" id="ARBA00022679"/>
    </source>
</evidence>
<comment type="caution">
    <text evidence="14">The sequence shown here is derived from an EMBL/GenBank/DDBJ whole genome shotgun (WGS) entry which is preliminary data.</text>
</comment>
<evidence type="ECO:0000313" key="15">
    <source>
        <dbReference type="Proteomes" id="UP000499080"/>
    </source>
</evidence>
<evidence type="ECO:0000256" key="4">
    <source>
        <dbReference type="ARBA" id="ARBA00022722"/>
    </source>
</evidence>
<evidence type="ECO:0000313" key="14">
    <source>
        <dbReference type="EMBL" id="GBN55602.1"/>
    </source>
</evidence>
<protein>
    <recommendedName>
        <fullName evidence="1">RNA-directed DNA polymerase</fullName>
        <ecNumber evidence="1">2.7.7.49</ecNumber>
    </recommendedName>
</protein>